<gene>
    <name evidence="10" type="ORF">FRZ00_30025</name>
</gene>
<proteinExistence type="predicted"/>
<name>A0A5N5VZB6_STRMB</name>
<dbReference type="InterPro" id="IPR000719">
    <property type="entry name" value="Prot_kinase_dom"/>
</dbReference>
<dbReference type="PANTHER" id="PTHR43289:SF6">
    <property type="entry name" value="SERINE_THREONINE-PROTEIN KINASE NEKL-3"/>
    <property type="match status" value="1"/>
</dbReference>
<evidence type="ECO:0000256" key="7">
    <source>
        <dbReference type="PIRSR" id="PIRSR607822-1"/>
    </source>
</evidence>
<keyword evidence="4" id="KW-0547">Nucleotide-binding</keyword>
<keyword evidence="2" id="KW-0723">Serine/threonine-protein kinase</keyword>
<comment type="caution">
    <text evidence="10">The sequence shown here is derived from an EMBL/GenBank/DDBJ whole genome shotgun (WGS) entry which is preliminary data.</text>
</comment>
<dbReference type="OrthoDB" id="1492512at2"/>
<dbReference type="EMBL" id="VOKX01000116">
    <property type="protein sequence ID" value="KAB7834247.1"/>
    <property type="molecule type" value="Genomic_DNA"/>
</dbReference>
<keyword evidence="11" id="KW-1185">Reference proteome</keyword>
<evidence type="ECO:0000259" key="9">
    <source>
        <dbReference type="PROSITE" id="PS50011"/>
    </source>
</evidence>
<feature type="binding site" evidence="7">
    <location>
        <position position="895"/>
    </location>
    <ligand>
        <name>Zn(2+)</name>
        <dbReference type="ChEBI" id="CHEBI:29105"/>
    </ligand>
</feature>
<dbReference type="AlphaFoldDB" id="A0A5N5VZB6"/>
<dbReference type="EC" id="2.7.11.1" evidence="1"/>
<evidence type="ECO:0000256" key="4">
    <source>
        <dbReference type="ARBA" id="ARBA00022741"/>
    </source>
</evidence>
<feature type="region of interest" description="Disordered" evidence="8">
    <location>
        <begin position="511"/>
        <end position="603"/>
    </location>
</feature>
<dbReference type="SUPFAM" id="SSF158745">
    <property type="entry name" value="LanC-like"/>
    <property type="match status" value="1"/>
</dbReference>
<organism evidence="10 11">
    <name type="scientific">Streptomyces mobaraensis</name>
    <name type="common">Streptoverticillium mobaraense</name>
    <dbReference type="NCBI Taxonomy" id="35621"/>
    <lineage>
        <taxon>Bacteria</taxon>
        <taxon>Bacillati</taxon>
        <taxon>Actinomycetota</taxon>
        <taxon>Actinomycetes</taxon>
        <taxon>Kitasatosporales</taxon>
        <taxon>Streptomycetaceae</taxon>
        <taxon>Streptomyces</taxon>
    </lineage>
</organism>
<evidence type="ECO:0000313" key="10">
    <source>
        <dbReference type="EMBL" id="KAB7834247.1"/>
    </source>
</evidence>
<dbReference type="GO" id="GO:0005524">
    <property type="term" value="F:ATP binding"/>
    <property type="evidence" value="ECO:0007669"/>
    <property type="project" value="UniProtKB-KW"/>
</dbReference>
<sequence length="990" mass="106172">MHDWAVLNAYAQYHPRWFESADAYTPGPEHAGVFEALAPPGWTLRRSGLWYVAESPRATSAPAPEQGWKIHVAVRSQDSPACLERAAGCAVDAAVPFKFLLDARTVAEVNGKLWPRASGGKFMTFYPPDDRAFLRLGDVLAAELDGFQGPYVLSDRRWPRSSCVYYRYGGFSPRTLLRPDGSRRYVIADRDGSYVSDVRLPYWHLPEWLTDPLAPDGPPAAGTGTAPALRDGRFRVTSAFGFSNRGGVYLADDRSTGRPVVLKEARPHIEVGSGRLDAVELLEKEYRILRALFDCGFFVRPVEIFEEGGHTFLVEEYLPGEHLGRHTIRTNPLYRAGTTRTALDDYFSGLRPHWVRLARAIGAAHRHGIVLGDLSFNNVIVPNEGGIRVIDLECAVEEGVDPPVGLHTPGMAMPEAVRSGVADRANDLYALGAVVFGSVMLANAMTELYAPSRRRFLDDLTAELGLSGPFVELLDGLMEQPGSGRAPDIDDVAGALATLPVTAPVQAPIAASGPVPASGPESAQATASGPVPASGPESAQATASGPAAASGSVSAPVRTPAPDPAAGRPAPHPSPASPASPGPSEPPGSPGSPEPPRRGTRELARETRNSALRYLERTATPERDDRLFPADPAVFETNPLSVAYGAAGVLHTLHHAGGADAVPPRLTAWMADRSITDDAYPPGLYLGQAGIAWVLRELGRPEAAAELLRRAGRHPLLDASADVLHGLAGYGTACLRFWRDGYGDDFLDAAVRAGERLAETRLHGPRGPYWPDAEGNVPLGYASGGSGIALFLLCLSQAAHDERAFALGRSALGHDLAYAVRHGTEFEGFPAMVPLETEADASIVARCYWDFGSAGVLTTLVRYLAVRPDDELERWLAPLVENVHHKYAVLPQFFHGLSGMGNALLDVWRFTGDPRYREAAWKVAEGVLLFRVDSAEGTGFPGEQALRESADFATGTAGVVAFLDRLIRADTGPAESPDLVVDDLIPLPAR</sequence>
<dbReference type="Gene3D" id="1.50.10.20">
    <property type="match status" value="1"/>
</dbReference>
<keyword evidence="3" id="KW-0808">Transferase</keyword>
<evidence type="ECO:0000256" key="1">
    <source>
        <dbReference type="ARBA" id="ARBA00012513"/>
    </source>
</evidence>
<dbReference type="Pfam" id="PF05147">
    <property type="entry name" value="LANC_like"/>
    <property type="match status" value="1"/>
</dbReference>
<evidence type="ECO:0000256" key="5">
    <source>
        <dbReference type="ARBA" id="ARBA00022777"/>
    </source>
</evidence>
<dbReference type="Gene3D" id="1.10.510.10">
    <property type="entry name" value="Transferase(Phosphotransferase) domain 1"/>
    <property type="match status" value="1"/>
</dbReference>
<dbReference type="Pfam" id="PF00069">
    <property type="entry name" value="Pkinase"/>
    <property type="match status" value="1"/>
</dbReference>
<keyword evidence="6" id="KW-0067">ATP-binding</keyword>
<dbReference type="GO" id="GO:0046872">
    <property type="term" value="F:metal ion binding"/>
    <property type="evidence" value="ECO:0007669"/>
    <property type="project" value="UniProtKB-KW"/>
</dbReference>
<feature type="compositionally biased region" description="Low complexity" evidence="8">
    <location>
        <begin position="538"/>
        <end position="557"/>
    </location>
</feature>
<protein>
    <recommendedName>
        <fullName evidence="1">non-specific serine/threonine protein kinase</fullName>
        <ecNumber evidence="1">2.7.11.1</ecNumber>
    </recommendedName>
</protein>
<evidence type="ECO:0000313" key="11">
    <source>
        <dbReference type="Proteomes" id="UP000327000"/>
    </source>
</evidence>
<evidence type="ECO:0000256" key="2">
    <source>
        <dbReference type="ARBA" id="ARBA00022527"/>
    </source>
</evidence>
<dbReference type="InterPro" id="IPR011009">
    <property type="entry name" value="Kinase-like_dom_sf"/>
</dbReference>
<evidence type="ECO:0000256" key="6">
    <source>
        <dbReference type="ARBA" id="ARBA00022840"/>
    </source>
</evidence>
<keyword evidence="7" id="KW-0862">Zinc</keyword>
<feature type="domain" description="Protein kinase" evidence="9">
    <location>
        <begin position="234"/>
        <end position="499"/>
    </location>
</feature>
<feature type="compositionally biased region" description="Pro residues" evidence="8">
    <location>
        <begin position="570"/>
        <end position="594"/>
    </location>
</feature>
<dbReference type="InterPro" id="IPR057929">
    <property type="entry name" value="RamC_N"/>
</dbReference>
<dbReference type="PRINTS" id="PR01950">
    <property type="entry name" value="LANCSUPER"/>
</dbReference>
<keyword evidence="5" id="KW-0418">Kinase</keyword>
<evidence type="ECO:0000256" key="3">
    <source>
        <dbReference type="ARBA" id="ARBA00022679"/>
    </source>
</evidence>
<dbReference type="SMART" id="SM00220">
    <property type="entry name" value="S_TKc"/>
    <property type="match status" value="1"/>
</dbReference>
<dbReference type="InterPro" id="IPR007822">
    <property type="entry name" value="LANC-like"/>
</dbReference>
<reference evidence="10 11" key="1">
    <citation type="journal article" date="2019" name="Microb. Cell Fact.">
        <title>Exploring novel herbicidin analogues by transcriptional regulator overexpression and MS/MS molecular networking.</title>
        <authorList>
            <person name="Shi Y."/>
            <person name="Gu R."/>
            <person name="Li Y."/>
            <person name="Wang X."/>
            <person name="Ren W."/>
            <person name="Li X."/>
            <person name="Wang L."/>
            <person name="Xie Y."/>
            <person name="Hong B."/>
        </authorList>
    </citation>
    <scope>NUCLEOTIDE SEQUENCE [LARGE SCALE GENOMIC DNA]</scope>
    <source>
        <strain evidence="10 11">US-43</strain>
    </source>
</reference>
<dbReference type="Pfam" id="PF25816">
    <property type="entry name" value="RamC_N"/>
    <property type="match status" value="1"/>
</dbReference>
<dbReference type="SUPFAM" id="SSF56112">
    <property type="entry name" value="Protein kinase-like (PK-like)"/>
    <property type="match status" value="1"/>
</dbReference>
<dbReference type="InterPro" id="IPR058053">
    <property type="entry name" value="RamC_C"/>
</dbReference>
<dbReference type="SMART" id="SM01260">
    <property type="entry name" value="LANC_like"/>
    <property type="match status" value="1"/>
</dbReference>
<dbReference type="PANTHER" id="PTHR43289">
    <property type="entry name" value="MITOGEN-ACTIVATED PROTEIN KINASE KINASE KINASE 20-RELATED"/>
    <property type="match status" value="1"/>
</dbReference>
<keyword evidence="7" id="KW-0479">Metal-binding</keyword>
<dbReference type="GO" id="GO:0031179">
    <property type="term" value="P:peptide modification"/>
    <property type="evidence" value="ECO:0007669"/>
    <property type="project" value="InterPro"/>
</dbReference>
<dbReference type="RefSeq" id="WP_152265659.1">
    <property type="nucleotide sequence ID" value="NZ_VOKX01000116.1"/>
</dbReference>
<accession>A0A5N5VZB6</accession>
<dbReference type="GO" id="GO:0004674">
    <property type="term" value="F:protein serine/threonine kinase activity"/>
    <property type="evidence" value="ECO:0007669"/>
    <property type="project" value="UniProtKB-KW"/>
</dbReference>
<evidence type="ECO:0000256" key="8">
    <source>
        <dbReference type="SAM" id="MobiDB-lite"/>
    </source>
</evidence>
<dbReference type="PROSITE" id="PS50011">
    <property type="entry name" value="PROTEIN_KINASE_DOM"/>
    <property type="match status" value="1"/>
</dbReference>
<dbReference type="Proteomes" id="UP000327000">
    <property type="component" value="Unassembled WGS sequence"/>
</dbReference>
<dbReference type="CDD" id="cd04791">
    <property type="entry name" value="LanC_SerThrkinase"/>
    <property type="match status" value="1"/>
</dbReference>